<dbReference type="PANTHER" id="PTHR36813">
    <property type="entry name" value="TRANSMEMBRANE PROTEIN"/>
    <property type="match status" value="1"/>
</dbReference>
<evidence type="ECO:0000313" key="2">
    <source>
        <dbReference type="EMBL" id="CAH9144916.1"/>
    </source>
</evidence>
<reference evidence="2" key="1">
    <citation type="submission" date="2022-07" db="EMBL/GenBank/DDBJ databases">
        <authorList>
            <person name="Macas J."/>
            <person name="Novak P."/>
            <person name="Neumann P."/>
        </authorList>
    </citation>
    <scope>NUCLEOTIDE SEQUENCE</scope>
</reference>
<dbReference type="Proteomes" id="UP001152523">
    <property type="component" value="Unassembled WGS sequence"/>
</dbReference>
<dbReference type="PANTHER" id="PTHR36813:SF1">
    <property type="entry name" value="TRANSMEMBRANE PROTEIN"/>
    <property type="match status" value="1"/>
</dbReference>
<evidence type="ECO:0000256" key="1">
    <source>
        <dbReference type="SAM" id="MobiDB-lite"/>
    </source>
</evidence>
<comment type="caution">
    <text evidence="2">The sequence shown here is derived from an EMBL/GenBank/DDBJ whole genome shotgun (WGS) entry which is preliminary data.</text>
</comment>
<keyword evidence="3" id="KW-1185">Reference proteome</keyword>
<sequence>MGFCGCFDGGKKMKERKRSASYKLPPDEAPEVPDTLAPVETTDARIKAAEAAQKRQDEFKNSAVGKAALAVQKAATANTHRGEPALKWQMG</sequence>
<proteinExistence type="predicted"/>
<dbReference type="AlphaFoldDB" id="A0AAV0GAH6"/>
<feature type="region of interest" description="Disordered" evidence="1">
    <location>
        <begin position="1"/>
        <end position="34"/>
    </location>
</feature>
<organism evidence="2 3">
    <name type="scientific">Cuscuta epithymum</name>
    <dbReference type="NCBI Taxonomy" id="186058"/>
    <lineage>
        <taxon>Eukaryota</taxon>
        <taxon>Viridiplantae</taxon>
        <taxon>Streptophyta</taxon>
        <taxon>Embryophyta</taxon>
        <taxon>Tracheophyta</taxon>
        <taxon>Spermatophyta</taxon>
        <taxon>Magnoliopsida</taxon>
        <taxon>eudicotyledons</taxon>
        <taxon>Gunneridae</taxon>
        <taxon>Pentapetalae</taxon>
        <taxon>asterids</taxon>
        <taxon>lamiids</taxon>
        <taxon>Solanales</taxon>
        <taxon>Convolvulaceae</taxon>
        <taxon>Cuscuteae</taxon>
        <taxon>Cuscuta</taxon>
        <taxon>Cuscuta subgen. Cuscuta</taxon>
    </lineage>
</organism>
<name>A0AAV0GAH6_9ASTE</name>
<evidence type="ECO:0008006" key="4">
    <source>
        <dbReference type="Google" id="ProtNLM"/>
    </source>
</evidence>
<evidence type="ECO:0000313" key="3">
    <source>
        <dbReference type="Proteomes" id="UP001152523"/>
    </source>
</evidence>
<gene>
    <name evidence="2" type="ORF">CEPIT_LOCUS41812</name>
</gene>
<accession>A0AAV0GAH6</accession>
<protein>
    <recommendedName>
        <fullName evidence="4">Small VCP/p97-interacting protein</fullName>
    </recommendedName>
</protein>
<dbReference type="EMBL" id="CAMAPF010001071">
    <property type="protein sequence ID" value="CAH9144916.1"/>
    <property type="molecule type" value="Genomic_DNA"/>
</dbReference>